<accession>A0A2H3JQH7</accession>
<evidence type="ECO:0000313" key="4">
    <source>
        <dbReference type="EMBL" id="PCH42153.1"/>
    </source>
</evidence>
<sequence>MSSPDTEPGSIAQHAAEVAQKQGQAIVIWTVGMFCIMGWEWIICLPQEIRLIWRHRPFNYISLFYALDRYYGLVQFAVVIPLLTDAFTVEDCPKIFRWQPVGAMLSTLISQTILGSRVYALYSQSKRVLMILAVVMAAEFAVEAYTLTVVFPAPSPAPGVIVPCVAIGPTPWLITFWSMPLVFDSLAFFLTLYKSVTYWRMDISTPMLTLLFRDGLIYFAMIFTMNLLNVILFTTMPPALQAINLPATLMLNIVMACRLVLNVRGSRPTITASRAGAGTGSGSTGLTRTADSTSYEMKKMNRPVHVLKTITSTVITTDSGQNDLVALPRGSESRDVEAASLAHETEAQDNGYGYSMKTREDW</sequence>
<dbReference type="Pfam" id="PF20151">
    <property type="entry name" value="DUF6533"/>
    <property type="match status" value="1"/>
</dbReference>
<proteinExistence type="predicted"/>
<keyword evidence="5" id="KW-1185">Reference proteome</keyword>
<dbReference type="AlphaFoldDB" id="A0A2H3JQH7"/>
<feature type="region of interest" description="Disordered" evidence="1">
    <location>
        <begin position="339"/>
        <end position="362"/>
    </location>
</feature>
<keyword evidence="2" id="KW-0472">Membrane</keyword>
<keyword evidence="2" id="KW-0812">Transmembrane</keyword>
<feature type="transmembrane region" description="Helical" evidence="2">
    <location>
        <begin position="26"/>
        <end position="46"/>
    </location>
</feature>
<evidence type="ECO:0000259" key="3">
    <source>
        <dbReference type="Pfam" id="PF20151"/>
    </source>
</evidence>
<dbReference type="OMA" id="WRMDIST"/>
<name>A0A2H3JQH7_WOLCO</name>
<dbReference type="Proteomes" id="UP000218811">
    <property type="component" value="Unassembled WGS sequence"/>
</dbReference>
<feature type="transmembrane region" description="Helical" evidence="2">
    <location>
        <begin position="172"/>
        <end position="194"/>
    </location>
</feature>
<feature type="transmembrane region" description="Helical" evidence="2">
    <location>
        <begin position="103"/>
        <end position="122"/>
    </location>
</feature>
<feature type="transmembrane region" description="Helical" evidence="2">
    <location>
        <begin position="242"/>
        <end position="261"/>
    </location>
</feature>
<feature type="domain" description="DUF6533" evidence="3">
    <location>
        <begin position="31"/>
        <end position="74"/>
    </location>
</feature>
<evidence type="ECO:0000313" key="5">
    <source>
        <dbReference type="Proteomes" id="UP000218811"/>
    </source>
</evidence>
<dbReference type="EMBL" id="KB468124">
    <property type="protein sequence ID" value="PCH42153.1"/>
    <property type="molecule type" value="Genomic_DNA"/>
</dbReference>
<evidence type="ECO:0000256" key="2">
    <source>
        <dbReference type="SAM" id="Phobius"/>
    </source>
</evidence>
<protein>
    <recommendedName>
        <fullName evidence="3">DUF6533 domain-containing protein</fullName>
    </recommendedName>
</protein>
<keyword evidence="2" id="KW-1133">Transmembrane helix</keyword>
<feature type="transmembrane region" description="Helical" evidence="2">
    <location>
        <begin position="215"/>
        <end position="236"/>
    </location>
</feature>
<dbReference type="InterPro" id="IPR045340">
    <property type="entry name" value="DUF6533"/>
</dbReference>
<evidence type="ECO:0000256" key="1">
    <source>
        <dbReference type="SAM" id="MobiDB-lite"/>
    </source>
</evidence>
<feature type="transmembrane region" description="Helical" evidence="2">
    <location>
        <begin position="58"/>
        <end position="83"/>
    </location>
</feature>
<feature type="transmembrane region" description="Helical" evidence="2">
    <location>
        <begin position="129"/>
        <end position="152"/>
    </location>
</feature>
<organism evidence="4 5">
    <name type="scientific">Wolfiporia cocos (strain MD-104)</name>
    <name type="common">Brown rot fungus</name>
    <dbReference type="NCBI Taxonomy" id="742152"/>
    <lineage>
        <taxon>Eukaryota</taxon>
        <taxon>Fungi</taxon>
        <taxon>Dikarya</taxon>
        <taxon>Basidiomycota</taxon>
        <taxon>Agaricomycotina</taxon>
        <taxon>Agaricomycetes</taxon>
        <taxon>Polyporales</taxon>
        <taxon>Phaeolaceae</taxon>
        <taxon>Wolfiporia</taxon>
    </lineage>
</organism>
<dbReference type="OrthoDB" id="3353364at2759"/>
<dbReference type="STRING" id="742152.A0A2H3JQH7"/>
<reference evidence="4 5" key="1">
    <citation type="journal article" date="2012" name="Science">
        <title>The Paleozoic origin of enzymatic lignin decomposition reconstructed from 31 fungal genomes.</title>
        <authorList>
            <person name="Floudas D."/>
            <person name="Binder M."/>
            <person name="Riley R."/>
            <person name="Barry K."/>
            <person name="Blanchette R.A."/>
            <person name="Henrissat B."/>
            <person name="Martinez A.T."/>
            <person name="Otillar R."/>
            <person name="Spatafora J.W."/>
            <person name="Yadav J.S."/>
            <person name="Aerts A."/>
            <person name="Benoit I."/>
            <person name="Boyd A."/>
            <person name="Carlson A."/>
            <person name="Copeland A."/>
            <person name="Coutinho P.M."/>
            <person name="de Vries R.P."/>
            <person name="Ferreira P."/>
            <person name="Findley K."/>
            <person name="Foster B."/>
            <person name="Gaskell J."/>
            <person name="Glotzer D."/>
            <person name="Gorecki P."/>
            <person name="Heitman J."/>
            <person name="Hesse C."/>
            <person name="Hori C."/>
            <person name="Igarashi K."/>
            <person name="Jurgens J.A."/>
            <person name="Kallen N."/>
            <person name="Kersten P."/>
            <person name="Kohler A."/>
            <person name="Kuees U."/>
            <person name="Kumar T.K.A."/>
            <person name="Kuo A."/>
            <person name="LaButti K."/>
            <person name="Larrondo L.F."/>
            <person name="Lindquist E."/>
            <person name="Ling A."/>
            <person name="Lombard V."/>
            <person name="Lucas S."/>
            <person name="Lundell T."/>
            <person name="Martin R."/>
            <person name="McLaughlin D.J."/>
            <person name="Morgenstern I."/>
            <person name="Morin E."/>
            <person name="Murat C."/>
            <person name="Nagy L.G."/>
            <person name="Nolan M."/>
            <person name="Ohm R.A."/>
            <person name="Patyshakuliyeva A."/>
            <person name="Rokas A."/>
            <person name="Ruiz-Duenas F.J."/>
            <person name="Sabat G."/>
            <person name="Salamov A."/>
            <person name="Samejima M."/>
            <person name="Schmutz J."/>
            <person name="Slot J.C."/>
            <person name="St John F."/>
            <person name="Stenlid J."/>
            <person name="Sun H."/>
            <person name="Sun S."/>
            <person name="Syed K."/>
            <person name="Tsang A."/>
            <person name="Wiebenga A."/>
            <person name="Young D."/>
            <person name="Pisabarro A."/>
            <person name="Eastwood D.C."/>
            <person name="Martin F."/>
            <person name="Cullen D."/>
            <person name="Grigoriev I.V."/>
            <person name="Hibbett D.S."/>
        </authorList>
    </citation>
    <scope>NUCLEOTIDE SEQUENCE [LARGE SCALE GENOMIC DNA]</scope>
    <source>
        <strain evidence="4 5">MD-104</strain>
    </source>
</reference>
<gene>
    <name evidence="4" type="ORF">WOLCODRAFT_163561</name>
</gene>